<proteinExistence type="predicted"/>
<evidence type="ECO:0000313" key="2">
    <source>
        <dbReference type="Proteomes" id="UP000241167"/>
    </source>
</evidence>
<name>A0A2P7QVV6_9SPHN</name>
<comment type="caution">
    <text evidence="1">The sequence shown here is derived from an EMBL/GenBank/DDBJ whole genome shotgun (WGS) entry which is preliminary data.</text>
</comment>
<evidence type="ECO:0000313" key="1">
    <source>
        <dbReference type="EMBL" id="PSJ42074.1"/>
    </source>
</evidence>
<protein>
    <submittedName>
        <fullName evidence="1">Uncharacterized protein</fullName>
    </submittedName>
</protein>
<organism evidence="1 2">
    <name type="scientific">Allosphingosinicella deserti</name>
    <dbReference type="NCBI Taxonomy" id="2116704"/>
    <lineage>
        <taxon>Bacteria</taxon>
        <taxon>Pseudomonadati</taxon>
        <taxon>Pseudomonadota</taxon>
        <taxon>Alphaproteobacteria</taxon>
        <taxon>Sphingomonadales</taxon>
        <taxon>Sphingomonadaceae</taxon>
        <taxon>Allosphingosinicella</taxon>
    </lineage>
</organism>
<dbReference type="EMBL" id="PXYI01000002">
    <property type="protein sequence ID" value="PSJ42074.1"/>
    <property type="molecule type" value="Genomic_DNA"/>
</dbReference>
<dbReference type="Proteomes" id="UP000241167">
    <property type="component" value="Unassembled WGS sequence"/>
</dbReference>
<accession>A0A2P7QVV6</accession>
<dbReference type="RefSeq" id="WP_106512242.1">
    <property type="nucleotide sequence ID" value="NZ_PXYI01000002.1"/>
</dbReference>
<gene>
    <name evidence="1" type="ORF">C7I55_07470</name>
</gene>
<reference evidence="1 2" key="1">
    <citation type="submission" date="2018-03" db="EMBL/GenBank/DDBJ databases">
        <title>The draft genome of Sphingosinicella sp. GL-C-18.</title>
        <authorList>
            <person name="Liu L."/>
            <person name="Li L."/>
            <person name="Liang L."/>
            <person name="Zhang X."/>
            <person name="Wang T."/>
        </authorList>
    </citation>
    <scope>NUCLEOTIDE SEQUENCE [LARGE SCALE GENOMIC DNA]</scope>
    <source>
        <strain evidence="1 2">GL-C-18</strain>
    </source>
</reference>
<keyword evidence="2" id="KW-1185">Reference proteome</keyword>
<sequence length="117" mass="12951">MAIHQIDRCVFLVEYPGFPRERAEVGGLAQESGVPDREFGAALRRLLYASMESTPEAIWARERGYPVALAPTEPHRGKFVFRITFADDDEAMLFAMTFGEQAGAEADASSRPARDSV</sequence>
<dbReference type="AlphaFoldDB" id="A0A2P7QVV6"/>
<dbReference type="OrthoDB" id="9837946at2"/>